<dbReference type="SUPFAM" id="SSF46785">
    <property type="entry name" value="Winged helix' DNA-binding domain"/>
    <property type="match status" value="1"/>
</dbReference>
<evidence type="ECO:0000313" key="2">
    <source>
        <dbReference type="Proteomes" id="UP000633943"/>
    </source>
</evidence>
<keyword evidence="2" id="KW-1185">Reference proteome</keyword>
<accession>A0ABX1NSF1</accession>
<evidence type="ECO:0008006" key="3">
    <source>
        <dbReference type="Google" id="ProtNLM"/>
    </source>
</evidence>
<organism evidence="1 2">
    <name type="scientific">Aromatoleum bremense</name>
    <dbReference type="NCBI Taxonomy" id="76115"/>
    <lineage>
        <taxon>Bacteria</taxon>
        <taxon>Pseudomonadati</taxon>
        <taxon>Pseudomonadota</taxon>
        <taxon>Betaproteobacteria</taxon>
        <taxon>Rhodocyclales</taxon>
        <taxon>Rhodocyclaceae</taxon>
        <taxon>Aromatoleum</taxon>
    </lineage>
</organism>
<dbReference type="Proteomes" id="UP000633943">
    <property type="component" value="Unassembled WGS sequence"/>
</dbReference>
<evidence type="ECO:0000313" key="1">
    <source>
        <dbReference type="EMBL" id="NMG14910.1"/>
    </source>
</evidence>
<sequence length="125" mass="13890">MSESILHVRVGVPVEESLGAAAETMKALDRGEAPEPYFGVGFEDMSQMLAVFTPKRWELIGALRAAGPLTVAELARRLRRNYKNVHGDIAELMEWMAVERDEAGKVFVPWSEIVVDMRLPHQAAA</sequence>
<proteinExistence type="predicted"/>
<name>A0ABX1NSF1_9RHOO</name>
<comment type="caution">
    <text evidence="1">The sequence shown here is derived from an EMBL/GenBank/DDBJ whole genome shotgun (WGS) entry which is preliminary data.</text>
</comment>
<dbReference type="InterPro" id="IPR036390">
    <property type="entry name" value="WH_DNA-bd_sf"/>
</dbReference>
<protein>
    <recommendedName>
        <fullName evidence="3">Transcriptional regulator</fullName>
    </recommendedName>
</protein>
<dbReference type="RefSeq" id="WP_169201661.1">
    <property type="nucleotide sequence ID" value="NZ_CP059467.1"/>
</dbReference>
<gene>
    <name evidence="1" type="ORF">GPA24_04990</name>
</gene>
<reference evidence="1 2" key="1">
    <citation type="submission" date="2019-12" db="EMBL/GenBank/DDBJ databases">
        <title>Comparative genomics gives insights into the taxonomy of the Azoarcus-Aromatoleum group and reveals separate origins of nif in the plant-associated Azoarcus and non-plant-associated Aromatoleum sub-groups.</title>
        <authorList>
            <person name="Lafos M."/>
            <person name="Maluk M."/>
            <person name="Batista M."/>
            <person name="Junghare M."/>
            <person name="Carmona M."/>
            <person name="Faoro H."/>
            <person name="Cruz L.M."/>
            <person name="Battistoni F."/>
            <person name="De Souza E."/>
            <person name="Pedrosa F."/>
            <person name="Chen W.-M."/>
            <person name="Poole P.S."/>
            <person name="Dixon R.A."/>
            <person name="James E.K."/>
        </authorList>
    </citation>
    <scope>NUCLEOTIDE SEQUENCE [LARGE SCALE GENOMIC DNA]</scope>
    <source>
        <strain evidence="1 2">PbN1</strain>
    </source>
</reference>
<dbReference type="EMBL" id="WTVP01000009">
    <property type="protein sequence ID" value="NMG14910.1"/>
    <property type="molecule type" value="Genomic_DNA"/>
</dbReference>
<dbReference type="Pfam" id="PF25212">
    <property type="entry name" value="HVO_A0114"/>
    <property type="match status" value="1"/>
</dbReference>